<accession>A0A0D2KW79</accession>
<keyword evidence="3" id="KW-1185">Reference proteome</keyword>
<dbReference type="VEuPathDB" id="FungiDB:Z520_03690"/>
<feature type="region of interest" description="Disordered" evidence="1">
    <location>
        <begin position="368"/>
        <end position="392"/>
    </location>
</feature>
<reference evidence="2 3" key="1">
    <citation type="submission" date="2015-01" db="EMBL/GenBank/DDBJ databases">
        <title>The Genome Sequence of Fonsecaea multimorphosa CBS 102226.</title>
        <authorList>
            <consortium name="The Broad Institute Genomics Platform"/>
            <person name="Cuomo C."/>
            <person name="de Hoog S."/>
            <person name="Gorbushina A."/>
            <person name="Stielow B."/>
            <person name="Teixiera M."/>
            <person name="Abouelleil A."/>
            <person name="Chapman S.B."/>
            <person name="Priest M."/>
            <person name="Young S.K."/>
            <person name="Wortman J."/>
            <person name="Nusbaum C."/>
            <person name="Birren B."/>
        </authorList>
    </citation>
    <scope>NUCLEOTIDE SEQUENCE [LARGE SCALE GENOMIC DNA]</scope>
    <source>
        <strain evidence="2 3">CBS 102226</strain>
    </source>
</reference>
<protein>
    <submittedName>
        <fullName evidence="2">Uncharacterized protein</fullName>
    </submittedName>
</protein>
<evidence type="ECO:0000313" key="2">
    <source>
        <dbReference type="EMBL" id="KIY01024.1"/>
    </source>
</evidence>
<evidence type="ECO:0000256" key="1">
    <source>
        <dbReference type="SAM" id="MobiDB-lite"/>
    </source>
</evidence>
<dbReference type="EMBL" id="KN848066">
    <property type="protein sequence ID" value="KIY01024.1"/>
    <property type="molecule type" value="Genomic_DNA"/>
</dbReference>
<gene>
    <name evidence="2" type="ORF">Z520_03690</name>
</gene>
<dbReference type="GeneID" id="27709436"/>
<proteinExistence type="predicted"/>
<evidence type="ECO:0000313" key="3">
    <source>
        <dbReference type="Proteomes" id="UP000053411"/>
    </source>
</evidence>
<organism evidence="2 3">
    <name type="scientific">Fonsecaea multimorphosa CBS 102226</name>
    <dbReference type="NCBI Taxonomy" id="1442371"/>
    <lineage>
        <taxon>Eukaryota</taxon>
        <taxon>Fungi</taxon>
        <taxon>Dikarya</taxon>
        <taxon>Ascomycota</taxon>
        <taxon>Pezizomycotina</taxon>
        <taxon>Eurotiomycetes</taxon>
        <taxon>Chaetothyriomycetidae</taxon>
        <taxon>Chaetothyriales</taxon>
        <taxon>Herpotrichiellaceae</taxon>
        <taxon>Fonsecaea</taxon>
    </lineage>
</organism>
<dbReference type="Proteomes" id="UP000053411">
    <property type="component" value="Unassembled WGS sequence"/>
</dbReference>
<dbReference type="OrthoDB" id="5417695at2759"/>
<feature type="compositionally biased region" description="Basic residues" evidence="1">
    <location>
        <begin position="48"/>
        <end position="58"/>
    </location>
</feature>
<dbReference type="AlphaFoldDB" id="A0A0D2KW79"/>
<sequence>MADGDVLPSYNALFPEEETNTVINGRRRYTTITLREIYYPGGCPCHPKEKKLSKKRKTRTTDHLRAFSESEQRKFESFDKQQRQQQQQQQQLFKSDEHGRFQHEWPGPVRRFEILKSTTLGLVCPQNLLLSVIDADVGTVHTDRLIDLSTLPTFRHEPAFVTSTMKWWKQKFILPPSFQIMPGTAVQGHPQHKWLRGGDFTQTGSEVTGQLRETFNNSPPDEPYPLAEINYQGWQGFTRMSISLTLYNITPDMHYALPATQDPQNPVHEIRSHYTIARRGWKREYTMTGSPSSPNYKWHSPPSHNSEVLSTPAVDDGFHPANGNLLLEDSQGTLVAVYKQRRDHQVLGALTVFLANVAGGTSRESHLDENGFGNGHGLGHRRERGHGHESRSIEIPDRGISLEAVVASCLAVVVYERVGWQNLLGN</sequence>
<feature type="region of interest" description="Disordered" evidence="1">
    <location>
        <begin position="48"/>
        <end position="102"/>
    </location>
</feature>
<name>A0A0D2KW79_9EURO</name>
<feature type="compositionally biased region" description="Basic and acidic residues" evidence="1">
    <location>
        <begin position="59"/>
        <end position="82"/>
    </location>
</feature>
<dbReference type="RefSeq" id="XP_016635146.1">
    <property type="nucleotide sequence ID" value="XM_016774200.1"/>
</dbReference>